<dbReference type="SUPFAM" id="SSF141255">
    <property type="entry name" value="YccV-like"/>
    <property type="match status" value="1"/>
</dbReference>
<dbReference type="STRING" id="1137138.A0A067NVP4"/>
<dbReference type="HOGENOM" id="CLU_020266_1_0_1"/>
<dbReference type="PANTHER" id="PTHR31350:SF27">
    <property type="entry name" value="HEMIMETHYLATED DNA-BINDING DOMAIN-CONTAINING PROTEIN"/>
    <property type="match status" value="1"/>
</dbReference>
<dbReference type="Gene3D" id="1.20.1280.50">
    <property type="match status" value="1"/>
</dbReference>
<dbReference type="EMBL" id="KL198006">
    <property type="protein sequence ID" value="KDQ31080.1"/>
    <property type="molecule type" value="Genomic_DNA"/>
</dbReference>
<dbReference type="InterPro" id="IPR036047">
    <property type="entry name" value="F-box-like_dom_sf"/>
</dbReference>
<protein>
    <recommendedName>
        <fullName evidence="1">Hemimethylated DNA-binding domain-containing protein</fullName>
    </recommendedName>
</protein>
<gene>
    <name evidence="2" type="ORF">PLEOSDRAFT_1102054</name>
</gene>
<accession>A0A067NVP4</accession>
<dbReference type="SUPFAM" id="SSF81383">
    <property type="entry name" value="F-box domain"/>
    <property type="match status" value="1"/>
</dbReference>
<dbReference type="PANTHER" id="PTHR31350">
    <property type="entry name" value="SI:DKEY-261L7.2"/>
    <property type="match status" value="1"/>
</dbReference>
<name>A0A067NVP4_PLEO1</name>
<evidence type="ECO:0000313" key="2">
    <source>
        <dbReference type="EMBL" id="KDQ31080.1"/>
    </source>
</evidence>
<dbReference type="InterPro" id="IPR032698">
    <property type="entry name" value="SirB1_N"/>
</dbReference>
<dbReference type="InParanoid" id="A0A067NVP4"/>
<feature type="domain" description="Hemimethylated DNA-binding" evidence="1">
    <location>
        <begin position="456"/>
        <end position="567"/>
    </location>
</feature>
<dbReference type="Pfam" id="PF13369">
    <property type="entry name" value="Transglut_core2"/>
    <property type="match status" value="1"/>
</dbReference>
<organism evidence="2 3">
    <name type="scientific">Pleurotus ostreatus (strain PC15)</name>
    <name type="common">Oyster mushroom</name>
    <dbReference type="NCBI Taxonomy" id="1137138"/>
    <lineage>
        <taxon>Eukaryota</taxon>
        <taxon>Fungi</taxon>
        <taxon>Dikarya</taxon>
        <taxon>Basidiomycota</taxon>
        <taxon>Agaricomycotina</taxon>
        <taxon>Agaricomycetes</taxon>
        <taxon>Agaricomycetidae</taxon>
        <taxon>Agaricales</taxon>
        <taxon>Pleurotineae</taxon>
        <taxon>Pleurotaceae</taxon>
        <taxon>Pleurotus</taxon>
    </lineage>
</organism>
<dbReference type="Proteomes" id="UP000027073">
    <property type="component" value="Unassembled WGS sequence"/>
</dbReference>
<evidence type="ECO:0000259" key="1">
    <source>
        <dbReference type="SMART" id="SM00992"/>
    </source>
</evidence>
<proteinExistence type="predicted"/>
<dbReference type="NCBIfam" id="TIGR02097">
    <property type="entry name" value="yccV"/>
    <property type="match status" value="1"/>
</dbReference>
<dbReference type="SMART" id="SM00992">
    <property type="entry name" value="YccV-like"/>
    <property type="match status" value="1"/>
</dbReference>
<dbReference type="InterPro" id="IPR011722">
    <property type="entry name" value="Hemimethylated_DNA-bd_dom"/>
</dbReference>
<dbReference type="Pfam" id="PF08755">
    <property type="entry name" value="YccV-like"/>
    <property type="match status" value="1"/>
</dbReference>
<evidence type="ECO:0000313" key="3">
    <source>
        <dbReference type="Proteomes" id="UP000027073"/>
    </source>
</evidence>
<reference evidence="3" key="1">
    <citation type="journal article" date="2014" name="Proc. Natl. Acad. Sci. U.S.A.">
        <title>Extensive sampling of basidiomycete genomes demonstrates inadequacy of the white-rot/brown-rot paradigm for wood decay fungi.</title>
        <authorList>
            <person name="Riley R."/>
            <person name="Salamov A.A."/>
            <person name="Brown D.W."/>
            <person name="Nagy L.G."/>
            <person name="Floudas D."/>
            <person name="Held B.W."/>
            <person name="Levasseur A."/>
            <person name="Lombard V."/>
            <person name="Morin E."/>
            <person name="Otillar R."/>
            <person name="Lindquist E.A."/>
            <person name="Sun H."/>
            <person name="LaButti K.M."/>
            <person name="Schmutz J."/>
            <person name="Jabbour D."/>
            <person name="Luo H."/>
            <person name="Baker S.E."/>
            <person name="Pisabarro A.G."/>
            <person name="Walton J.D."/>
            <person name="Blanchette R.A."/>
            <person name="Henrissat B."/>
            <person name="Martin F."/>
            <person name="Cullen D."/>
            <person name="Hibbett D.S."/>
            <person name="Grigoriev I.V."/>
        </authorList>
    </citation>
    <scope>NUCLEOTIDE SEQUENCE [LARGE SCALE GENOMIC DNA]</scope>
    <source>
        <strain evidence="3">PC15</strain>
    </source>
</reference>
<dbReference type="InterPro" id="IPR036623">
    <property type="entry name" value="Hemimethylated_DNA-bd_sf"/>
</dbReference>
<sequence>MTVILPYDIYVQILSHLPPTRRAHDDASVKALVSCLQTNSVLRQAASSSIIWEAHYRKRYTHLPIPIPADIHDWKTRYFERRRIDKRTLQCLDNVVCERTNWESFWNTEGPFNFECWDVLELEVEYNVPEKCLAVIKDPVRDGKPRSLTRGYWAQNLLRTIARFHALGVWERLVASPTSVSFTESHNTLSVFFGVSPYTLAAHLDALGTKYLNYVKSQGIPIPSTPSPEFLKEKCECICRFMRDEGFGPAEGGAFTLTMNSFPHAYLTTHKRTIPISLVHIFVSLASRIGITAFPVNFPGRVLAHIPLSDGDGFYVDVFNSHSKAILSNDLSEFQGVQTWNLAGLTAHGLDMLVRAGRNIYHSSQSAREYTVDIQYAVDTASCVALAMTGEPGLVRFLMQEASLVSPLDSYVVLPALAKILHPDGTRQMLTSAYQQGQDEYLQGRARRRSRLEHPQVKYFVGMFFVHAKYQYHGCIIGWEPTCTMSKQWRDRNGIDNLSRGTHQPFYSSLSITANSQGVLQTFVAEENIQPIALTSPDFVLQCIKFQKDFGAYFEGIDPHPNRWRMLLSSQLRQMYPQDDVFGASWVEMMNT</sequence>
<dbReference type="Gene3D" id="2.30.30.390">
    <property type="entry name" value="Hemimethylated DNA-binding domain"/>
    <property type="match status" value="1"/>
</dbReference>
<dbReference type="GO" id="GO:0003677">
    <property type="term" value="F:DNA binding"/>
    <property type="evidence" value="ECO:0007669"/>
    <property type="project" value="InterPro"/>
</dbReference>
<dbReference type="OrthoDB" id="28868at2759"/>
<dbReference type="VEuPathDB" id="FungiDB:PLEOSDRAFT_1102054"/>
<dbReference type="AlphaFoldDB" id="A0A067NVP4"/>